<gene>
    <name evidence="2" type="ORF">OE88DRAFT_1635271</name>
</gene>
<reference evidence="2 3" key="1">
    <citation type="journal article" date="2019" name="Nat. Ecol. Evol.">
        <title>Megaphylogeny resolves global patterns of mushroom evolution.</title>
        <authorList>
            <person name="Varga T."/>
            <person name="Krizsan K."/>
            <person name="Foldi C."/>
            <person name="Dima B."/>
            <person name="Sanchez-Garcia M."/>
            <person name="Sanchez-Ramirez S."/>
            <person name="Szollosi G.J."/>
            <person name="Szarkandi J.G."/>
            <person name="Papp V."/>
            <person name="Albert L."/>
            <person name="Andreopoulos W."/>
            <person name="Angelini C."/>
            <person name="Antonin V."/>
            <person name="Barry K.W."/>
            <person name="Bougher N.L."/>
            <person name="Buchanan P."/>
            <person name="Buyck B."/>
            <person name="Bense V."/>
            <person name="Catcheside P."/>
            <person name="Chovatia M."/>
            <person name="Cooper J."/>
            <person name="Damon W."/>
            <person name="Desjardin D."/>
            <person name="Finy P."/>
            <person name="Geml J."/>
            <person name="Haridas S."/>
            <person name="Hughes K."/>
            <person name="Justo A."/>
            <person name="Karasinski D."/>
            <person name="Kautmanova I."/>
            <person name="Kiss B."/>
            <person name="Kocsube S."/>
            <person name="Kotiranta H."/>
            <person name="LaButti K.M."/>
            <person name="Lechner B.E."/>
            <person name="Liimatainen K."/>
            <person name="Lipzen A."/>
            <person name="Lukacs Z."/>
            <person name="Mihaltcheva S."/>
            <person name="Morgado L.N."/>
            <person name="Niskanen T."/>
            <person name="Noordeloos M.E."/>
            <person name="Ohm R.A."/>
            <person name="Ortiz-Santana B."/>
            <person name="Ovrebo C."/>
            <person name="Racz N."/>
            <person name="Riley R."/>
            <person name="Savchenko A."/>
            <person name="Shiryaev A."/>
            <person name="Soop K."/>
            <person name="Spirin V."/>
            <person name="Szebenyi C."/>
            <person name="Tomsovsky M."/>
            <person name="Tulloss R.E."/>
            <person name="Uehling J."/>
            <person name="Grigoriev I.V."/>
            <person name="Vagvolgyi C."/>
            <person name="Papp T."/>
            <person name="Martin F.M."/>
            <person name="Miettinen O."/>
            <person name="Hibbett D.S."/>
            <person name="Nagy L.G."/>
        </authorList>
    </citation>
    <scope>NUCLEOTIDE SEQUENCE [LARGE SCALE GENOMIC DNA]</scope>
    <source>
        <strain evidence="2 3">OMC1185</strain>
    </source>
</reference>
<organism evidence="2 3">
    <name type="scientific">Heliocybe sulcata</name>
    <dbReference type="NCBI Taxonomy" id="5364"/>
    <lineage>
        <taxon>Eukaryota</taxon>
        <taxon>Fungi</taxon>
        <taxon>Dikarya</taxon>
        <taxon>Basidiomycota</taxon>
        <taxon>Agaricomycotina</taxon>
        <taxon>Agaricomycetes</taxon>
        <taxon>Gloeophyllales</taxon>
        <taxon>Gloeophyllaceae</taxon>
        <taxon>Heliocybe</taxon>
    </lineage>
</organism>
<keyword evidence="3" id="KW-1185">Reference proteome</keyword>
<dbReference type="AlphaFoldDB" id="A0A5C3MW27"/>
<evidence type="ECO:0000313" key="2">
    <source>
        <dbReference type="EMBL" id="TFK47968.1"/>
    </source>
</evidence>
<dbReference type="SUPFAM" id="SSF56112">
    <property type="entry name" value="Protein kinase-like (PK-like)"/>
    <property type="match status" value="1"/>
</dbReference>
<dbReference type="GO" id="GO:0005524">
    <property type="term" value="F:ATP binding"/>
    <property type="evidence" value="ECO:0007669"/>
    <property type="project" value="InterPro"/>
</dbReference>
<dbReference type="InterPro" id="IPR000719">
    <property type="entry name" value="Prot_kinase_dom"/>
</dbReference>
<dbReference type="Pfam" id="PF07714">
    <property type="entry name" value="PK_Tyr_Ser-Thr"/>
    <property type="match status" value="1"/>
</dbReference>
<dbReference type="PANTHER" id="PTHR44329">
    <property type="entry name" value="SERINE/THREONINE-PROTEIN KINASE TNNI3K-RELATED"/>
    <property type="match status" value="1"/>
</dbReference>
<keyword evidence="2" id="KW-0808">Transferase</keyword>
<proteinExistence type="predicted"/>
<protein>
    <submittedName>
        <fullName evidence="2">Kinase-like protein</fullName>
    </submittedName>
</protein>
<dbReference type="PRINTS" id="PR00109">
    <property type="entry name" value="TYRKINASE"/>
</dbReference>
<dbReference type="InterPro" id="IPR051681">
    <property type="entry name" value="Ser/Thr_Kinases-Pseudokinases"/>
</dbReference>
<dbReference type="Gene3D" id="1.10.510.10">
    <property type="entry name" value="Transferase(Phosphotransferase) domain 1"/>
    <property type="match status" value="1"/>
</dbReference>
<dbReference type="Proteomes" id="UP000305948">
    <property type="component" value="Unassembled WGS sequence"/>
</dbReference>
<feature type="domain" description="Protein kinase" evidence="1">
    <location>
        <begin position="1"/>
        <end position="218"/>
    </location>
</feature>
<dbReference type="PROSITE" id="PS50011">
    <property type="entry name" value="PROTEIN_KINASE_DOM"/>
    <property type="match status" value="1"/>
</dbReference>
<dbReference type="GO" id="GO:0004674">
    <property type="term" value="F:protein serine/threonine kinase activity"/>
    <property type="evidence" value="ECO:0007669"/>
    <property type="project" value="TreeGrafter"/>
</dbReference>
<keyword evidence="2" id="KW-0418">Kinase</keyword>
<dbReference type="EMBL" id="ML213521">
    <property type="protein sequence ID" value="TFK47968.1"/>
    <property type="molecule type" value="Genomic_DNA"/>
</dbReference>
<name>A0A5C3MW27_9AGAM</name>
<feature type="non-terminal residue" evidence="2">
    <location>
        <position position="1"/>
    </location>
</feature>
<accession>A0A5C3MW27</accession>
<evidence type="ECO:0000259" key="1">
    <source>
        <dbReference type="PROSITE" id="PS50011"/>
    </source>
</evidence>
<dbReference type="InterPro" id="IPR011009">
    <property type="entry name" value="Kinase-like_dom_sf"/>
</dbReference>
<dbReference type="PANTHER" id="PTHR44329:SF214">
    <property type="entry name" value="PROTEIN KINASE DOMAIN-CONTAINING PROTEIN"/>
    <property type="match status" value="1"/>
</dbReference>
<dbReference type="OrthoDB" id="346907at2759"/>
<sequence>IRKALLPWTTMGHPNIVPLIGVAYSIPHIISVVTPYYEAGNVVSYLQKNDKQPLVKLVRDAAAGLQYLHSKSVLHKDLCGTKVLVDPGGHARLTEIGLGPVLVNHAFTTVNMAGVARWQAPEVILDAEDDPNGPYTKASDVYAFAMLIVEMITLERPFSHQRSDTGVVLKAVQGDRPRKPDNLDETQLKLWTLAERCWAPEPGQRPDMTEVYENLQKF</sequence>
<evidence type="ECO:0000313" key="3">
    <source>
        <dbReference type="Proteomes" id="UP000305948"/>
    </source>
</evidence>
<dbReference type="STRING" id="5364.A0A5C3MW27"/>
<dbReference type="InterPro" id="IPR001245">
    <property type="entry name" value="Ser-Thr/Tyr_kinase_cat_dom"/>
</dbReference>